<dbReference type="FunFam" id="1.10.287.130:FF:000002">
    <property type="entry name" value="Two-component osmosensing histidine kinase"/>
    <property type="match status" value="1"/>
</dbReference>
<dbReference type="SMART" id="SM00387">
    <property type="entry name" value="HATPase_c"/>
    <property type="match status" value="1"/>
</dbReference>
<evidence type="ECO:0000256" key="5">
    <source>
        <dbReference type="ARBA" id="ARBA00022553"/>
    </source>
</evidence>
<dbReference type="InterPro" id="IPR003661">
    <property type="entry name" value="HisK_dim/P_dom"/>
</dbReference>
<evidence type="ECO:0000259" key="19">
    <source>
        <dbReference type="PROSITE" id="PS50109"/>
    </source>
</evidence>
<evidence type="ECO:0000256" key="14">
    <source>
        <dbReference type="ARBA" id="ARBA00064003"/>
    </source>
</evidence>
<name>A0A5E8H464_ROSAD</name>
<evidence type="ECO:0000256" key="9">
    <source>
        <dbReference type="ARBA" id="ARBA00022777"/>
    </source>
</evidence>
<dbReference type="SMART" id="SM00388">
    <property type="entry name" value="HisKA"/>
    <property type="match status" value="1"/>
</dbReference>
<dbReference type="Pfam" id="PF01627">
    <property type="entry name" value="Hpt"/>
    <property type="match status" value="1"/>
</dbReference>
<dbReference type="GO" id="GO:0000155">
    <property type="term" value="F:phosphorelay sensor kinase activity"/>
    <property type="evidence" value="ECO:0007669"/>
    <property type="project" value="InterPro"/>
</dbReference>
<feature type="domain" description="HPt" evidence="21">
    <location>
        <begin position="732"/>
        <end position="825"/>
    </location>
</feature>
<dbReference type="SUPFAM" id="SSF47384">
    <property type="entry name" value="Homodimeric domain of signal transducing histidine kinase"/>
    <property type="match status" value="1"/>
</dbReference>
<keyword evidence="4" id="KW-1003">Cell membrane</keyword>
<evidence type="ECO:0000256" key="6">
    <source>
        <dbReference type="ARBA" id="ARBA00022679"/>
    </source>
</evidence>
<dbReference type="PROSITE" id="PS50894">
    <property type="entry name" value="HPT"/>
    <property type="match status" value="1"/>
</dbReference>
<dbReference type="InterPro" id="IPR011006">
    <property type="entry name" value="CheY-like_superfamily"/>
</dbReference>
<dbReference type="Pfam" id="PF12860">
    <property type="entry name" value="PAS_7"/>
    <property type="match status" value="1"/>
</dbReference>
<evidence type="ECO:0000259" key="20">
    <source>
        <dbReference type="PROSITE" id="PS50110"/>
    </source>
</evidence>
<proteinExistence type="predicted"/>
<dbReference type="Gene3D" id="3.30.565.10">
    <property type="entry name" value="Histidine kinase-like ATPase, C-terminal domain"/>
    <property type="match status" value="1"/>
</dbReference>
<dbReference type="GO" id="GO:0005886">
    <property type="term" value="C:plasma membrane"/>
    <property type="evidence" value="ECO:0007669"/>
    <property type="project" value="UniProtKB-SubCell"/>
</dbReference>
<evidence type="ECO:0000256" key="12">
    <source>
        <dbReference type="ARBA" id="ARBA00023012"/>
    </source>
</evidence>
<dbReference type="Pfam" id="PF02518">
    <property type="entry name" value="HATPase_c"/>
    <property type="match status" value="1"/>
</dbReference>
<dbReference type="RefSeq" id="WP_167579025.1">
    <property type="nucleotide sequence ID" value="NZ_CM011002.1"/>
</dbReference>
<evidence type="ECO:0000256" key="15">
    <source>
        <dbReference type="ARBA" id="ARBA00068150"/>
    </source>
</evidence>
<comment type="subunit">
    <text evidence="14">At low DSF concentrations, interacts with RpfF.</text>
</comment>
<dbReference type="PROSITE" id="PS50109">
    <property type="entry name" value="HIS_KIN"/>
    <property type="match status" value="1"/>
</dbReference>
<evidence type="ECO:0000256" key="7">
    <source>
        <dbReference type="ARBA" id="ARBA00022692"/>
    </source>
</evidence>
<dbReference type="InterPro" id="IPR003594">
    <property type="entry name" value="HATPase_dom"/>
</dbReference>
<comment type="catalytic activity">
    <reaction evidence="1">
        <text>ATP + protein L-histidine = ADP + protein N-phospho-L-histidine.</text>
        <dbReference type="EC" id="2.7.13.3"/>
    </reaction>
</comment>
<evidence type="ECO:0000256" key="11">
    <source>
        <dbReference type="ARBA" id="ARBA00022989"/>
    </source>
</evidence>
<dbReference type="FunFam" id="3.30.565.10:FF:000010">
    <property type="entry name" value="Sensor histidine kinase RcsC"/>
    <property type="match status" value="1"/>
</dbReference>
<evidence type="ECO:0000256" key="3">
    <source>
        <dbReference type="ARBA" id="ARBA00012438"/>
    </source>
</evidence>
<dbReference type="SMART" id="SM00448">
    <property type="entry name" value="REC"/>
    <property type="match status" value="1"/>
</dbReference>
<feature type="domain" description="Response regulatory" evidence="20">
    <location>
        <begin position="565"/>
        <end position="683"/>
    </location>
</feature>
<dbReference type="SUPFAM" id="SSF47226">
    <property type="entry name" value="Histidine-containing phosphotransfer domain, HPT domain"/>
    <property type="match status" value="1"/>
</dbReference>
<feature type="modified residue" description="Phosphohistidine" evidence="16">
    <location>
        <position position="771"/>
    </location>
</feature>
<evidence type="ECO:0000256" key="13">
    <source>
        <dbReference type="ARBA" id="ARBA00023136"/>
    </source>
</evidence>
<keyword evidence="7" id="KW-0812">Transmembrane</keyword>
<keyword evidence="10" id="KW-0067">ATP-binding</keyword>
<dbReference type="AlphaFoldDB" id="A0A5E8H464"/>
<feature type="domain" description="Histidine kinase" evidence="19">
    <location>
        <begin position="175"/>
        <end position="396"/>
    </location>
</feature>
<dbReference type="Gene3D" id="1.20.120.160">
    <property type="entry name" value="HPT domain"/>
    <property type="match status" value="1"/>
</dbReference>
<evidence type="ECO:0000256" key="2">
    <source>
        <dbReference type="ARBA" id="ARBA00004651"/>
    </source>
</evidence>
<comment type="caution">
    <text evidence="22">The sequence shown here is derived from an EMBL/GenBank/DDBJ whole genome shotgun (WGS) entry which is preliminary data.</text>
</comment>
<dbReference type="Pfam" id="PF00072">
    <property type="entry name" value="Response_reg"/>
    <property type="match status" value="1"/>
</dbReference>
<dbReference type="InterPro" id="IPR035965">
    <property type="entry name" value="PAS-like_dom_sf"/>
</dbReference>
<gene>
    <name evidence="22" type="ORF">SADFL11_4214</name>
</gene>
<dbReference type="SUPFAM" id="SSF55785">
    <property type="entry name" value="PYP-like sensor domain (PAS domain)"/>
    <property type="match status" value="1"/>
</dbReference>
<keyword evidence="11" id="KW-1133">Transmembrane helix</keyword>
<dbReference type="InterPro" id="IPR004358">
    <property type="entry name" value="Sig_transdc_His_kin-like_C"/>
</dbReference>
<dbReference type="Proteomes" id="UP000004703">
    <property type="component" value="Chromosome"/>
</dbReference>
<reference evidence="22 23" key="1">
    <citation type="submission" date="2008-01" db="EMBL/GenBank/DDBJ databases">
        <authorList>
            <person name="Wagner-Dobler I."/>
            <person name="Ferriera S."/>
            <person name="Johnson J."/>
            <person name="Kravitz S."/>
            <person name="Beeson K."/>
            <person name="Sutton G."/>
            <person name="Rogers Y.-H."/>
            <person name="Friedman R."/>
            <person name="Frazier M."/>
            <person name="Venter J.C."/>
        </authorList>
    </citation>
    <scope>NUCLEOTIDE SEQUENCE [LARGE SCALE GENOMIC DNA]</scope>
    <source>
        <strain evidence="23">DSM 17067 / NCIMB 14079 / DFL-11</strain>
    </source>
</reference>
<dbReference type="Gene3D" id="1.10.287.130">
    <property type="match status" value="1"/>
</dbReference>
<dbReference type="CDD" id="cd17546">
    <property type="entry name" value="REC_hyHK_CKI1_RcsC-like"/>
    <property type="match status" value="1"/>
</dbReference>
<dbReference type="InterPro" id="IPR008207">
    <property type="entry name" value="Sig_transdc_His_kin_Hpt_dom"/>
</dbReference>
<dbReference type="PANTHER" id="PTHR45339">
    <property type="entry name" value="HYBRID SIGNAL TRANSDUCTION HISTIDINE KINASE J"/>
    <property type="match status" value="1"/>
</dbReference>
<dbReference type="Gene3D" id="3.30.450.20">
    <property type="entry name" value="PAS domain"/>
    <property type="match status" value="1"/>
</dbReference>
<evidence type="ECO:0000256" key="10">
    <source>
        <dbReference type="ARBA" id="ARBA00022840"/>
    </source>
</evidence>
<dbReference type="SUPFAM" id="SSF52172">
    <property type="entry name" value="CheY-like"/>
    <property type="match status" value="1"/>
</dbReference>
<dbReference type="InterPro" id="IPR036097">
    <property type="entry name" value="HisK_dim/P_sf"/>
</dbReference>
<evidence type="ECO:0000256" key="4">
    <source>
        <dbReference type="ARBA" id="ARBA00022475"/>
    </source>
</evidence>
<dbReference type="GO" id="GO:0005524">
    <property type="term" value="F:ATP binding"/>
    <property type="evidence" value="ECO:0007669"/>
    <property type="project" value="UniProtKB-KW"/>
</dbReference>
<feature type="coiled-coil region" evidence="18">
    <location>
        <begin position="120"/>
        <end position="168"/>
    </location>
</feature>
<accession>A0A5E8H464</accession>
<dbReference type="InterPro" id="IPR036641">
    <property type="entry name" value="HPT_dom_sf"/>
</dbReference>
<sequence>MNRDGLLESVLSSMIQGVAVFDEDLKLLAWNQKFRDMRHYPDELVFEGQSVEALIRFDAEHGEFGPGDVDEIVRGLMQKVRYFEEHAFERARPDGSYMEVKGGPLPGGGFVSTYSDITERVAARHQLLRQMEELKEARQATLDMMEKAEANRKRAEELREKAESATKAKDMFLAAMSHEIRTPMNGVVGMIDLLTHTDLDDEQMQMAATVRDSAFALLTIINDILDFSKIEAGKMDLEMIPMSILDVVEGVGETMGPNACAKVLDFIAYCDPRIPAEVAGDQVRLRQILFNLLGNAVKFTEAGQVTLRVDMNEISEGQATVRYQVQDHGIGMTPEQTANLFQPFQQADVSTTRRFGGTGLGLTIVRRLVDMMGGTIDVESVPGDGSTFTVTLTHEIVEEAGVETGHDLAGVKVLALVPDDPTRWTLIETYLGCSGASVDLVSEPELLLQSAIEAHEKSAPYDTVLLGLGYEETARADLRERFRADDHLKQTRFLVERRMADLGTPLELPDTTVVPATPLTRRNLLNALCVAMGRASPSAIRHAPSVEAGGCIAPSADEAMANGELVLVIEDNKTNQDVIQRQLRLLGYQCEIAEDGEAGLATMRSGRFGVVLSDVHMPKLDGLEMTRQFRAHETNGSTRVPIIAITANALQGEADRCLEAGMDDFLPKPLEMKKLKEMLKRWLPHAAVNRVEAPAEIGCEDGKEAAAVVSPMNTVERAPIDLSPLEEIFGDDRETINEVLTDFVDPAWHVVGEIADAVEAQDAAAVGAAGHKLKSSARAVGANELADLSLNLEKAGKSDDWAAINVEFPKLRPIMQQIADHIADL</sequence>
<dbReference type="PRINTS" id="PR00344">
    <property type="entry name" value="BCTRLSENSOR"/>
</dbReference>
<dbReference type="SUPFAM" id="SSF55874">
    <property type="entry name" value="ATPase domain of HSP90 chaperone/DNA topoisomerase II/histidine kinase"/>
    <property type="match status" value="1"/>
</dbReference>
<organism evidence="22 23">
    <name type="scientific">Roseibium alexandrii (strain DSM 17067 / NCIMB 14079 / DFL-11)</name>
    <name type="common">Labrenzia alexandrii</name>
    <dbReference type="NCBI Taxonomy" id="244592"/>
    <lineage>
        <taxon>Bacteria</taxon>
        <taxon>Pseudomonadati</taxon>
        <taxon>Pseudomonadota</taxon>
        <taxon>Alphaproteobacteria</taxon>
        <taxon>Hyphomicrobiales</taxon>
        <taxon>Stappiaceae</taxon>
        <taxon>Roseibium</taxon>
    </lineage>
</organism>
<evidence type="ECO:0000256" key="8">
    <source>
        <dbReference type="ARBA" id="ARBA00022741"/>
    </source>
</evidence>
<evidence type="ECO:0000259" key="21">
    <source>
        <dbReference type="PROSITE" id="PS50894"/>
    </source>
</evidence>
<dbReference type="PANTHER" id="PTHR45339:SF1">
    <property type="entry name" value="HYBRID SIGNAL TRANSDUCTION HISTIDINE KINASE J"/>
    <property type="match status" value="1"/>
</dbReference>
<reference evidence="22 23" key="2">
    <citation type="submission" date="2013-04" db="EMBL/GenBank/DDBJ databases">
        <authorList>
            <person name="Fiebig A."/>
            <person name="Pradella S."/>
            <person name="Wagner-Doebler I."/>
        </authorList>
    </citation>
    <scope>NUCLEOTIDE SEQUENCE [LARGE SCALE GENOMIC DNA]</scope>
    <source>
        <strain evidence="23">DSM 17067 / NCIMB 14079 / DFL-11</strain>
    </source>
</reference>
<dbReference type="EC" id="2.7.13.3" evidence="3"/>
<evidence type="ECO:0000313" key="22">
    <source>
        <dbReference type="EMBL" id="EEE46925.2"/>
    </source>
</evidence>
<evidence type="ECO:0000256" key="17">
    <source>
        <dbReference type="PROSITE-ProRule" id="PRU00169"/>
    </source>
</evidence>
<evidence type="ECO:0000256" key="18">
    <source>
        <dbReference type="SAM" id="Coils"/>
    </source>
</evidence>
<comment type="subcellular location">
    <subcellularLocation>
        <location evidence="2">Cell membrane</location>
        <topology evidence="2">Multi-pass membrane protein</topology>
    </subcellularLocation>
</comment>
<evidence type="ECO:0000256" key="16">
    <source>
        <dbReference type="PROSITE-ProRule" id="PRU00110"/>
    </source>
</evidence>
<evidence type="ECO:0000313" key="23">
    <source>
        <dbReference type="Proteomes" id="UP000004703"/>
    </source>
</evidence>
<dbReference type="Pfam" id="PF00512">
    <property type="entry name" value="HisKA"/>
    <property type="match status" value="1"/>
</dbReference>
<dbReference type="InterPro" id="IPR036890">
    <property type="entry name" value="HATPase_C_sf"/>
</dbReference>
<dbReference type="EMBL" id="ACCU02000004">
    <property type="protein sequence ID" value="EEE46925.2"/>
    <property type="molecule type" value="Genomic_DNA"/>
</dbReference>
<keyword evidence="9 22" id="KW-0418">Kinase</keyword>
<dbReference type="InterPro" id="IPR001789">
    <property type="entry name" value="Sig_transdc_resp-reg_receiver"/>
</dbReference>
<dbReference type="PROSITE" id="PS50110">
    <property type="entry name" value="RESPONSE_REGULATORY"/>
    <property type="match status" value="1"/>
</dbReference>
<keyword evidence="8" id="KW-0547">Nucleotide-binding</keyword>
<keyword evidence="6" id="KW-0808">Transferase</keyword>
<dbReference type="CDD" id="cd16922">
    <property type="entry name" value="HATPase_EvgS-ArcB-TorS-like"/>
    <property type="match status" value="1"/>
</dbReference>
<dbReference type="InterPro" id="IPR005467">
    <property type="entry name" value="His_kinase_dom"/>
</dbReference>
<keyword evidence="13" id="KW-0472">Membrane</keyword>
<dbReference type="Gene3D" id="3.40.50.2300">
    <property type="match status" value="1"/>
</dbReference>
<keyword evidence="5 17" id="KW-0597">Phosphoprotein</keyword>
<protein>
    <recommendedName>
        <fullName evidence="15">Sensory/regulatory protein RpfC</fullName>
        <ecNumber evidence="3">2.7.13.3</ecNumber>
    </recommendedName>
</protein>
<keyword evidence="18" id="KW-0175">Coiled coil</keyword>
<keyword evidence="12" id="KW-0902">Two-component regulatory system</keyword>
<feature type="modified residue" description="4-aspartylphosphate" evidence="17">
    <location>
        <position position="614"/>
    </location>
</feature>
<dbReference type="CDD" id="cd00082">
    <property type="entry name" value="HisKA"/>
    <property type="match status" value="1"/>
</dbReference>
<evidence type="ECO:0000256" key="1">
    <source>
        <dbReference type="ARBA" id="ARBA00000085"/>
    </source>
</evidence>